<feature type="region of interest" description="Disordered" evidence="1">
    <location>
        <begin position="25"/>
        <end position="54"/>
    </location>
</feature>
<feature type="chain" id="PRO_5047390221" evidence="2">
    <location>
        <begin position="24"/>
        <end position="580"/>
    </location>
</feature>
<reference evidence="4" key="1">
    <citation type="submission" date="2018-02" db="EMBL/GenBank/DDBJ databases">
        <authorList>
            <person name="Kim S.-K."/>
            <person name="Jung H.-I."/>
            <person name="Lee S.-W."/>
        </authorList>
    </citation>
    <scope>NUCLEOTIDE SEQUENCE</scope>
    <source>
        <strain evidence="4">SK3146</strain>
    </source>
</reference>
<dbReference type="Pfam" id="PF00496">
    <property type="entry name" value="SBP_bac_5"/>
    <property type="match status" value="1"/>
</dbReference>
<organism evidence="4 5">
    <name type="scientific">Paenibacillus konkukensis</name>
    <dbReference type="NCBI Taxonomy" id="2020716"/>
    <lineage>
        <taxon>Bacteria</taxon>
        <taxon>Bacillati</taxon>
        <taxon>Bacillota</taxon>
        <taxon>Bacilli</taxon>
        <taxon>Bacillales</taxon>
        <taxon>Paenibacillaceae</taxon>
        <taxon>Paenibacillus</taxon>
    </lineage>
</organism>
<dbReference type="SUPFAM" id="SSF53850">
    <property type="entry name" value="Periplasmic binding protein-like II"/>
    <property type="match status" value="1"/>
</dbReference>
<name>A0ABY4RMT2_9BACL</name>
<dbReference type="CDD" id="cd00995">
    <property type="entry name" value="PBP2_NikA_DppA_OppA_like"/>
    <property type="match status" value="1"/>
</dbReference>
<feature type="signal peptide" evidence="2">
    <location>
        <begin position="1"/>
        <end position="23"/>
    </location>
</feature>
<dbReference type="PROSITE" id="PS51257">
    <property type="entry name" value="PROKAR_LIPOPROTEIN"/>
    <property type="match status" value="1"/>
</dbReference>
<evidence type="ECO:0000256" key="1">
    <source>
        <dbReference type="SAM" id="MobiDB-lite"/>
    </source>
</evidence>
<evidence type="ECO:0000313" key="4">
    <source>
        <dbReference type="EMBL" id="UQZ83787.1"/>
    </source>
</evidence>
<dbReference type="RefSeq" id="WP_249865771.1">
    <property type="nucleotide sequence ID" value="NZ_CP027059.1"/>
</dbReference>
<dbReference type="EMBL" id="CP027059">
    <property type="protein sequence ID" value="UQZ83787.1"/>
    <property type="molecule type" value="Genomic_DNA"/>
</dbReference>
<dbReference type="Proteomes" id="UP001057134">
    <property type="component" value="Chromosome"/>
</dbReference>
<accession>A0ABY4RMT2</accession>
<gene>
    <name evidence="4" type="primary">appA_2</name>
    <name evidence="4" type="ORF">SK3146_02994</name>
</gene>
<dbReference type="Gene3D" id="3.10.105.10">
    <property type="entry name" value="Dipeptide-binding Protein, Domain 3"/>
    <property type="match status" value="1"/>
</dbReference>
<feature type="compositionally biased region" description="Polar residues" evidence="1">
    <location>
        <begin position="42"/>
        <end position="54"/>
    </location>
</feature>
<dbReference type="Gene3D" id="3.90.76.10">
    <property type="entry name" value="Dipeptide-binding Protein, Domain 1"/>
    <property type="match status" value="1"/>
</dbReference>
<dbReference type="PIRSF" id="PIRSF002741">
    <property type="entry name" value="MppA"/>
    <property type="match status" value="1"/>
</dbReference>
<feature type="domain" description="Solute-binding protein family 5" evidence="3">
    <location>
        <begin position="117"/>
        <end position="497"/>
    </location>
</feature>
<dbReference type="PANTHER" id="PTHR30290">
    <property type="entry name" value="PERIPLASMIC BINDING COMPONENT OF ABC TRANSPORTER"/>
    <property type="match status" value="1"/>
</dbReference>
<dbReference type="InterPro" id="IPR039424">
    <property type="entry name" value="SBP_5"/>
</dbReference>
<keyword evidence="5" id="KW-1185">Reference proteome</keyword>
<proteinExistence type="predicted"/>
<dbReference type="PANTHER" id="PTHR30290:SF81">
    <property type="entry name" value="OLIGOPEPTIDE-BINDING PROTEIN OPPA"/>
    <property type="match status" value="1"/>
</dbReference>
<evidence type="ECO:0000256" key="2">
    <source>
        <dbReference type="SAM" id="SignalP"/>
    </source>
</evidence>
<keyword evidence="2" id="KW-0732">Signal</keyword>
<reference evidence="4" key="2">
    <citation type="journal article" date="2021" name="J Anim Sci Technol">
        <title>Complete genome sequence of Paenibacillus konkukensis sp. nov. SK3146 as a potential probiotic strain.</title>
        <authorList>
            <person name="Jung H.I."/>
            <person name="Park S."/>
            <person name="Niu K.M."/>
            <person name="Lee S.W."/>
            <person name="Kothari D."/>
            <person name="Yi K.J."/>
            <person name="Kim S.K."/>
        </authorList>
    </citation>
    <scope>NUCLEOTIDE SEQUENCE</scope>
    <source>
        <strain evidence="4">SK3146</strain>
    </source>
</reference>
<protein>
    <submittedName>
        <fullName evidence="4">Oligopeptide-binding protein AppA</fullName>
    </submittedName>
</protein>
<evidence type="ECO:0000313" key="5">
    <source>
        <dbReference type="Proteomes" id="UP001057134"/>
    </source>
</evidence>
<sequence>MNNKWTKRALPALILTMLLTACGGGPSGSGADQPQAGAKEGSQAQESAGLSNIQDGLTKASDLSKIPETAKKRTNTFISGTQTPEGIFNPYFYQNGWDGNVTNVLFASLLTKDETGKPIPELAESWETSEDQLTYTFRLRPNLKFSDGSPLTAEDVAFTLTLLHDPAYDGRVDIAQAGIKGGKAYKEGKADSVEGIKVIDPQTVQITTEKVSTLALPLISGEVLSKAYYGKDYKQGNLDYIKTLHDKPLGTGPYQFDKFIKGQEVRFTANPNYYAGKPAVDNFIFKITNNDTNFQYIKVGETDFDRFTANRDNFEQLKALGFVNINTFTATSYVYLDFNSGGKLLKDKRVRQALYYGLDRQKFTDILYQGFGEVANVPVSPASWAYTKDVTAYPFDPEKAKRLLDEAGWKVGADGIREKDGQKLKLQYLGRKGYNIDDVLIPLAKENLNDIGIGVEAEILDFNALLAKRKKGDFDIASFTSTNFSDPYEGVKGFHSKYSVSGYSNPTVDRLIEQSTETLDTNKRIPLYHELYKELKDDPPVLLLSYLKILSAHNARVQGINPDPVSILNRSIPKLKIQQQ</sequence>
<evidence type="ECO:0000259" key="3">
    <source>
        <dbReference type="Pfam" id="PF00496"/>
    </source>
</evidence>
<dbReference type="InterPro" id="IPR030678">
    <property type="entry name" value="Peptide/Ni-bd"/>
</dbReference>
<dbReference type="Gene3D" id="3.40.190.10">
    <property type="entry name" value="Periplasmic binding protein-like II"/>
    <property type="match status" value="1"/>
</dbReference>
<dbReference type="InterPro" id="IPR000914">
    <property type="entry name" value="SBP_5_dom"/>
</dbReference>